<dbReference type="AlphaFoldDB" id="A0A506UBT3"/>
<proteinExistence type="inferred from homology"/>
<feature type="transmembrane region" description="Helical" evidence="8">
    <location>
        <begin position="57"/>
        <end position="74"/>
    </location>
</feature>
<evidence type="ECO:0000256" key="7">
    <source>
        <dbReference type="SAM" id="MobiDB-lite"/>
    </source>
</evidence>
<keyword evidence="5 8" id="KW-0472">Membrane</keyword>
<feature type="transmembrane region" description="Helical" evidence="8">
    <location>
        <begin position="83"/>
        <end position="100"/>
    </location>
</feature>
<evidence type="ECO:0000256" key="6">
    <source>
        <dbReference type="ARBA" id="ARBA00043993"/>
    </source>
</evidence>
<feature type="region of interest" description="Disordered" evidence="7">
    <location>
        <begin position="692"/>
        <end position="715"/>
    </location>
</feature>
<keyword evidence="4 8" id="KW-1133">Transmembrane helix</keyword>
<evidence type="ECO:0000259" key="9">
    <source>
        <dbReference type="Pfam" id="PF13515"/>
    </source>
</evidence>
<feature type="region of interest" description="Disordered" evidence="7">
    <location>
        <begin position="338"/>
        <end position="365"/>
    </location>
</feature>
<evidence type="ECO:0000256" key="2">
    <source>
        <dbReference type="ARBA" id="ARBA00022475"/>
    </source>
</evidence>
<gene>
    <name evidence="10" type="ORF">FJU11_02580</name>
</gene>
<organism evidence="10 11">
    <name type="scientific">Pararhizobium mangrovi</name>
    <dbReference type="NCBI Taxonomy" id="2590452"/>
    <lineage>
        <taxon>Bacteria</taxon>
        <taxon>Pseudomonadati</taxon>
        <taxon>Pseudomonadota</taxon>
        <taxon>Alphaproteobacteria</taxon>
        <taxon>Hyphomicrobiales</taxon>
        <taxon>Rhizobiaceae</taxon>
        <taxon>Rhizobium/Agrobacterium group</taxon>
        <taxon>Pararhizobium</taxon>
    </lineage>
</organism>
<sequence length="715" mass="76698">MTPPIAPRRRVLARLRDRIVASDPAFSRLRLASRAVLSMTLIGLLLTAITFVHPLPIAAYGIATIIGFLGSLAIRDVTVRDQIVSRALAGLAGCASIFVAGLLAAYPFTADIVFLVVIFAAVAIRRFGPRGFAAGMIAFIAFFMGDYLHPAANQIGWIALAAFLGLAITQIVSSVILVDDPERDFRRATTTIDRRINLVLRELRRASRAGTVDRTNRRYLQGHLARLHAIMLMAEGFIPQEDGGALAGHGPASELAVALFDLQLSVERLVAASMRALPPEDLLVAALYRDSPGLAKTAEGLRGAPEGNRVATCQVLLRTAHARDHLAAKLAEDPLPAFAKRTDRPGTTSAGGNGTPAGGSGENGKTPWIPERWHLPIQVTLASALAMAGGVLISSTRWYWAVIAAFIVFNNTRSRADTAVRALERSAGTLAGVIAGTIIATLLHGSIAVSIGGIMACFFFGFYFLQTSYGVMIFFITIALALLYGLMGLFTPELLVLRLEETVLGALSGVFCAFLVFPKRATAGVTVALEGYLTTLGEALDAIHARAHGKDAGADILAPSRTLDRKLADLATAARPLGGPWNVVTRYGQVREKLLVLTGCTHWVRALARGISHGRTLSADELAEFDRLVVDVRERISAARERKDRFFLKPPRSKPAVPARTPRRELAINEDESPIQALEIIAALLERAMSGPKRANFPTEEPAPHSSLARPAEGS</sequence>
<reference evidence="10 11" key="1">
    <citation type="submission" date="2019-06" db="EMBL/GenBank/DDBJ databases">
        <authorList>
            <person name="Li M."/>
        </authorList>
    </citation>
    <scope>NUCLEOTIDE SEQUENCE [LARGE SCALE GENOMIC DNA]</scope>
    <source>
        <strain evidence="10 11">BGMRC6574</strain>
    </source>
</reference>
<dbReference type="PANTHER" id="PTHR30509">
    <property type="entry name" value="P-HYDROXYBENZOIC ACID EFFLUX PUMP SUBUNIT-RELATED"/>
    <property type="match status" value="1"/>
</dbReference>
<evidence type="ECO:0000256" key="8">
    <source>
        <dbReference type="SAM" id="Phobius"/>
    </source>
</evidence>
<dbReference type="PANTHER" id="PTHR30509:SF9">
    <property type="entry name" value="MULTIDRUG RESISTANCE PROTEIN MDTO"/>
    <property type="match status" value="1"/>
</dbReference>
<keyword evidence="11" id="KW-1185">Reference proteome</keyword>
<feature type="transmembrane region" description="Helical" evidence="8">
    <location>
        <begin position="155"/>
        <end position="178"/>
    </location>
</feature>
<feature type="transmembrane region" description="Helical" evidence="8">
    <location>
        <begin position="502"/>
        <end position="518"/>
    </location>
</feature>
<protein>
    <recommendedName>
        <fullName evidence="9">Integral membrane bound transporter domain-containing protein</fullName>
    </recommendedName>
</protein>
<comment type="caution">
    <text evidence="10">The sequence shown here is derived from an EMBL/GenBank/DDBJ whole genome shotgun (WGS) entry which is preliminary data.</text>
</comment>
<comment type="subcellular location">
    <subcellularLocation>
        <location evidence="1">Cell membrane</location>
        <topology evidence="1">Multi-pass membrane protein</topology>
    </subcellularLocation>
</comment>
<feature type="domain" description="Integral membrane bound transporter" evidence="9">
    <location>
        <begin position="390"/>
        <end position="511"/>
    </location>
</feature>
<evidence type="ECO:0000256" key="4">
    <source>
        <dbReference type="ARBA" id="ARBA00022989"/>
    </source>
</evidence>
<dbReference type="EMBL" id="VHLH01000003">
    <property type="protein sequence ID" value="TPW31863.1"/>
    <property type="molecule type" value="Genomic_DNA"/>
</dbReference>
<dbReference type="InterPro" id="IPR049453">
    <property type="entry name" value="Memb_transporter_dom"/>
</dbReference>
<keyword evidence="2" id="KW-1003">Cell membrane</keyword>
<feature type="transmembrane region" description="Helical" evidence="8">
    <location>
        <begin position="131"/>
        <end position="149"/>
    </location>
</feature>
<feature type="transmembrane region" description="Helical" evidence="8">
    <location>
        <begin position="429"/>
        <end position="462"/>
    </location>
</feature>
<feature type="transmembrane region" description="Helical" evidence="8">
    <location>
        <begin position="381"/>
        <end position="409"/>
    </location>
</feature>
<evidence type="ECO:0000313" key="10">
    <source>
        <dbReference type="EMBL" id="TPW31863.1"/>
    </source>
</evidence>
<feature type="transmembrane region" description="Helical" evidence="8">
    <location>
        <begin position="31"/>
        <end position="51"/>
    </location>
</feature>
<comment type="similarity">
    <text evidence="6">Belongs to the YccS/YhfK family.</text>
</comment>
<feature type="transmembrane region" description="Helical" evidence="8">
    <location>
        <begin position="469"/>
        <end position="490"/>
    </location>
</feature>
<evidence type="ECO:0000256" key="1">
    <source>
        <dbReference type="ARBA" id="ARBA00004651"/>
    </source>
</evidence>
<keyword evidence="3 8" id="KW-0812">Transmembrane</keyword>
<dbReference type="Pfam" id="PF13515">
    <property type="entry name" value="FUSC_2"/>
    <property type="match status" value="1"/>
</dbReference>
<name>A0A506UBT3_9HYPH</name>
<dbReference type="GO" id="GO:0005886">
    <property type="term" value="C:plasma membrane"/>
    <property type="evidence" value="ECO:0007669"/>
    <property type="project" value="UniProtKB-SubCell"/>
</dbReference>
<accession>A0A506UBT3</accession>
<evidence type="ECO:0000313" key="11">
    <source>
        <dbReference type="Proteomes" id="UP000320314"/>
    </source>
</evidence>
<evidence type="ECO:0000256" key="5">
    <source>
        <dbReference type="ARBA" id="ARBA00023136"/>
    </source>
</evidence>
<feature type="compositionally biased region" description="Gly residues" evidence="7">
    <location>
        <begin position="349"/>
        <end position="362"/>
    </location>
</feature>
<dbReference type="Proteomes" id="UP000320314">
    <property type="component" value="Unassembled WGS sequence"/>
</dbReference>
<evidence type="ECO:0000256" key="3">
    <source>
        <dbReference type="ARBA" id="ARBA00022692"/>
    </source>
</evidence>